<feature type="domain" description="Radical SAM core" evidence="8">
    <location>
        <begin position="190"/>
        <end position="405"/>
    </location>
</feature>
<evidence type="ECO:0000256" key="6">
    <source>
        <dbReference type="ARBA" id="ARBA00023004"/>
    </source>
</evidence>
<keyword evidence="6" id="KW-0408">Iron</keyword>
<dbReference type="AlphaFoldDB" id="A0A174B9E1"/>
<dbReference type="PANTHER" id="PTHR43409">
    <property type="entry name" value="ANAEROBIC MAGNESIUM-PROTOPORPHYRIN IX MONOMETHYL ESTER CYCLASE-RELATED"/>
    <property type="match status" value="1"/>
</dbReference>
<dbReference type="SMART" id="SM00729">
    <property type="entry name" value="Elp3"/>
    <property type="match status" value="1"/>
</dbReference>
<protein>
    <submittedName>
        <fullName evidence="9">Fe-S oxidoreductase</fullName>
    </submittedName>
</protein>
<name>A0A174B9E1_9FIRM</name>
<evidence type="ECO:0000256" key="5">
    <source>
        <dbReference type="ARBA" id="ARBA00022723"/>
    </source>
</evidence>
<dbReference type="GO" id="GO:0031419">
    <property type="term" value="F:cobalamin binding"/>
    <property type="evidence" value="ECO:0007669"/>
    <property type="project" value="InterPro"/>
</dbReference>
<organism evidence="9 10">
    <name type="scientific">Hungatella hathewayi</name>
    <dbReference type="NCBI Taxonomy" id="154046"/>
    <lineage>
        <taxon>Bacteria</taxon>
        <taxon>Bacillati</taxon>
        <taxon>Bacillota</taxon>
        <taxon>Clostridia</taxon>
        <taxon>Lachnospirales</taxon>
        <taxon>Lachnospiraceae</taxon>
        <taxon>Hungatella</taxon>
    </lineage>
</organism>
<dbReference type="Pfam" id="PF04055">
    <property type="entry name" value="Radical_SAM"/>
    <property type="match status" value="1"/>
</dbReference>
<dbReference type="SFLD" id="SFLDG01123">
    <property type="entry name" value="methyltransferase_(Class_B)"/>
    <property type="match status" value="1"/>
</dbReference>
<dbReference type="RefSeq" id="WP_055653933.1">
    <property type="nucleotide sequence ID" value="NZ_CABIXC010000003.1"/>
</dbReference>
<dbReference type="PANTHER" id="PTHR43409:SF7">
    <property type="entry name" value="BLL1977 PROTEIN"/>
    <property type="match status" value="1"/>
</dbReference>
<keyword evidence="2" id="KW-0489">Methyltransferase</keyword>
<evidence type="ECO:0000259" key="8">
    <source>
        <dbReference type="PROSITE" id="PS51918"/>
    </source>
</evidence>
<dbReference type="InterPro" id="IPR023404">
    <property type="entry name" value="rSAM_horseshoe"/>
</dbReference>
<accession>A0A174B9E1</accession>
<dbReference type="InterPro" id="IPR034466">
    <property type="entry name" value="Methyltransferase_Class_B"/>
</dbReference>
<dbReference type="SFLD" id="SFLDG01082">
    <property type="entry name" value="B12-binding_domain_containing"/>
    <property type="match status" value="1"/>
</dbReference>
<evidence type="ECO:0000256" key="2">
    <source>
        <dbReference type="ARBA" id="ARBA00022603"/>
    </source>
</evidence>
<sequence length="460" mass="53519">MILLVKPEAADNGFSLDMALKTEPLELEYIKAMLKEYNVESMIYEASFDRRSFDEIFNEYTPDAVAVTGYITQEKLMLSYARRAKALRPGCVTIIGGSHAQLNPERFFDPAVSCICRSDNIYAVAEALKAEGLIPPENGFCPPELSVIDGLCYPENGGWHKNPMKPFDLNKLPIPDRSAFSTYQDHYRYLDVSPVALLKTSSSCPYHCAFCYGRELNCGTYCQRDLEKIIEELETIPCGNIQIADDDFLFDVPRLKEFMRLLRERNIKKTFICYGRSDFIAVHEDLIRELAEAGFRYIMVGLEAVSDSFLDSYQKHSSQSLNIKTIRMLQKYSIHLVGLFIIDSRFKKKDFRNMRRFIHAHRITYTGVSIFTPIPGTALFNEYRDRLTTDNCEKWDFMHLVVKPECMSRFHFYFEYYLLVMDLFRIAQKAGIYSFLRLEDYKNIFLKLLFTDSFKPRTRR</sequence>
<gene>
    <name evidence="9" type="ORF">ERS852407_01498</name>
</gene>
<dbReference type="SUPFAM" id="SSF102114">
    <property type="entry name" value="Radical SAM enzymes"/>
    <property type="match status" value="1"/>
</dbReference>
<dbReference type="InterPro" id="IPR058240">
    <property type="entry name" value="rSAM_sf"/>
</dbReference>
<evidence type="ECO:0000256" key="7">
    <source>
        <dbReference type="ARBA" id="ARBA00023014"/>
    </source>
</evidence>
<keyword evidence="4" id="KW-0949">S-adenosyl-L-methionine</keyword>
<evidence type="ECO:0000256" key="1">
    <source>
        <dbReference type="ARBA" id="ARBA00001966"/>
    </source>
</evidence>
<dbReference type="InterPro" id="IPR007197">
    <property type="entry name" value="rSAM"/>
</dbReference>
<dbReference type="InterPro" id="IPR006158">
    <property type="entry name" value="Cobalamin-bd"/>
</dbReference>
<dbReference type="PROSITE" id="PS51918">
    <property type="entry name" value="RADICAL_SAM"/>
    <property type="match status" value="1"/>
</dbReference>
<dbReference type="Proteomes" id="UP000095651">
    <property type="component" value="Unassembled WGS sequence"/>
</dbReference>
<dbReference type="CDD" id="cd01335">
    <property type="entry name" value="Radical_SAM"/>
    <property type="match status" value="1"/>
</dbReference>
<keyword evidence="3" id="KW-0808">Transferase</keyword>
<dbReference type="Pfam" id="PF02310">
    <property type="entry name" value="B12-binding"/>
    <property type="match status" value="1"/>
</dbReference>
<comment type="cofactor">
    <cofactor evidence="1">
        <name>[4Fe-4S] cluster</name>
        <dbReference type="ChEBI" id="CHEBI:49883"/>
    </cofactor>
</comment>
<keyword evidence="7" id="KW-0411">Iron-sulfur</keyword>
<dbReference type="EMBL" id="CYZE01000003">
    <property type="protein sequence ID" value="CUN96380.1"/>
    <property type="molecule type" value="Genomic_DNA"/>
</dbReference>
<dbReference type="Gene3D" id="3.40.50.280">
    <property type="entry name" value="Cobalamin-binding domain"/>
    <property type="match status" value="1"/>
</dbReference>
<dbReference type="GO" id="GO:0003824">
    <property type="term" value="F:catalytic activity"/>
    <property type="evidence" value="ECO:0007669"/>
    <property type="project" value="InterPro"/>
</dbReference>
<dbReference type="GO" id="GO:0005829">
    <property type="term" value="C:cytosol"/>
    <property type="evidence" value="ECO:0007669"/>
    <property type="project" value="TreeGrafter"/>
</dbReference>
<evidence type="ECO:0000313" key="9">
    <source>
        <dbReference type="EMBL" id="CUN96380.1"/>
    </source>
</evidence>
<dbReference type="GO" id="GO:0046872">
    <property type="term" value="F:metal ion binding"/>
    <property type="evidence" value="ECO:0007669"/>
    <property type="project" value="UniProtKB-KW"/>
</dbReference>
<dbReference type="Gene3D" id="3.80.30.20">
    <property type="entry name" value="tm_1862 like domain"/>
    <property type="match status" value="1"/>
</dbReference>
<keyword evidence="5" id="KW-0479">Metal-binding</keyword>
<evidence type="ECO:0000256" key="3">
    <source>
        <dbReference type="ARBA" id="ARBA00022679"/>
    </source>
</evidence>
<evidence type="ECO:0000256" key="4">
    <source>
        <dbReference type="ARBA" id="ARBA00022691"/>
    </source>
</evidence>
<dbReference type="SFLD" id="SFLDS00029">
    <property type="entry name" value="Radical_SAM"/>
    <property type="match status" value="1"/>
</dbReference>
<dbReference type="InterPro" id="IPR051198">
    <property type="entry name" value="BchE-like"/>
</dbReference>
<proteinExistence type="predicted"/>
<dbReference type="InterPro" id="IPR006638">
    <property type="entry name" value="Elp3/MiaA/NifB-like_rSAM"/>
</dbReference>
<dbReference type="GO" id="GO:0051539">
    <property type="term" value="F:4 iron, 4 sulfur cluster binding"/>
    <property type="evidence" value="ECO:0007669"/>
    <property type="project" value="UniProtKB-KW"/>
</dbReference>
<reference evidence="9 10" key="1">
    <citation type="submission" date="2015-09" db="EMBL/GenBank/DDBJ databases">
        <authorList>
            <consortium name="Pathogen Informatics"/>
        </authorList>
    </citation>
    <scope>NUCLEOTIDE SEQUENCE [LARGE SCALE GENOMIC DNA]</scope>
    <source>
        <strain evidence="9 10">2789STDY5608850</strain>
    </source>
</reference>
<evidence type="ECO:0000313" key="10">
    <source>
        <dbReference type="Proteomes" id="UP000095651"/>
    </source>
</evidence>